<feature type="domain" description="Luciferase-like" evidence="2">
    <location>
        <begin position="13"/>
        <end position="289"/>
    </location>
</feature>
<comment type="caution">
    <text evidence="3">The sequence shown here is derived from an EMBL/GenBank/DDBJ whole genome shotgun (WGS) entry which is preliminary data.</text>
</comment>
<keyword evidence="1" id="KW-0560">Oxidoreductase</keyword>
<dbReference type="CDD" id="cd01097">
    <property type="entry name" value="Tetrahydromethanopterin_reductase"/>
    <property type="match status" value="1"/>
</dbReference>
<dbReference type="SUPFAM" id="SSF51679">
    <property type="entry name" value="Bacterial luciferase-like"/>
    <property type="match status" value="1"/>
</dbReference>
<proteinExistence type="predicted"/>
<sequence>MRVSIICPAMARDPRDMVPFAELVRDGHAQRLWQGQSLSVETHQLFAHLAGSGFRIPVGTSVVLMPLRHPLEAAVQARSLARLTGNSMVLGLGPATPEFVAALHGEPYPSPRDACVRYVEEVRRLLRAGEPDPRDDDVPAAVTLPAFGHPGVEIGLGVLRPVLARAAGRVADVAISWMTPPGYVRDVLVPALGKGAAEAGRPVPRLVTVVHAALAGPDRNPYRLAFTGAGAHLSAPHYTDMLRRAGLRVHPAQPNLGARALVDSGTFLHGTAAEVAEGLAAYGRAGVDEVVLNLAGVAAEHGYEAAARDLAEILAATAGS</sequence>
<dbReference type="InterPro" id="IPR011251">
    <property type="entry name" value="Luciferase-like_dom"/>
</dbReference>
<evidence type="ECO:0000313" key="4">
    <source>
        <dbReference type="Proteomes" id="UP000316603"/>
    </source>
</evidence>
<dbReference type="Pfam" id="PF00296">
    <property type="entry name" value="Bac_luciferase"/>
    <property type="match status" value="1"/>
</dbReference>
<organism evidence="3 4">
    <name type="scientific">Streptomyces capillispiralis</name>
    <dbReference type="NCBI Taxonomy" id="68182"/>
    <lineage>
        <taxon>Bacteria</taxon>
        <taxon>Bacillati</taxon>
        <taxon>Actinomycetota</taxon>
        <taxon>Actinomycetes</taxon>
        <taxon>Kitasatosporales</taxon>
        <taxon>Streptomycetaceae</taxon>
        <taxon>Streptomyces</taxon>
    </lineage>
</organism>
<name>A0A561TEB3_9ACTN</name>
<dbReference type="RefSeq" id="WP_229923850.1">
    <property type="nucleotide sequence ID" value="NZ_BNCE01000001.1"/>
</dbReference>
<keyword evidence="4" id="KW-1185">Reference proteome</keyword>
<dbReference type="PANTHER" id="PTHR43244:SF1">
    <property type="entry name" value="5,10-METHYLENETETRAHYDROMETHANOPTERIN REDUCTASE"/>
    <property type="match status" value="1"/>
</dbReference>
<evidence type="ECO:0000256" key="1">
    <source>
        <dbReference type="ARBA" id="ARBA00023002"/>
    </source>
</evidence>
<keyword evidence="3" id="KW-0503">Monooxygenase</keyword>
<evidence type="ECO:0000259" key="2">
    <source>
        <dbReference type="Pfam" id="PF00296"/>
    </source>
</evidence>
<dbReference type="Proteomes" id="UP000316603">
    <property type="component" value="Unassembled WGS sequence"/>
</dbReference>
<accession>A0A561TEB3</accession>
<protein>
    <submittedName>
        <fullName evidence="3">Alkanesulfonate monooxygenase SsuD/methylene tetrahydromethanopterin reductase-like flavin-dependent oxidoreductase (Luciferase family)</fullName>
    </submittedName>
</protein>
<dbReference type="PANTHER" id="PTHR43244">
    <property type="match status" value="1"/>
</dbReference>
<evidence type="ECO:0000313" key="3">
    <source>
        <dbReference type="EMBL" id="TWF85449.1"/>
    </source>
</evidence>
<dbReference type="GO" id="GO:0004497">
    <property type="term" value="F:monooxygenase activity"/>
    <property type="evidence" value="ECO:0007669"/>
    <property type="project" value="UniProtKB-KW"/>
</dbReference>
<dbReference type="Gene3D" id="3.20.20.30">
    <property type="entry name" value="Luciferase-like domain"/>
    <property type="match status" value="1"/>
</dbReference>
<reference evidence="3 4" key="1">
    <citation type="submission" date="2019-06" db="EMBL/GenBank/DDBJ databases">
        <title>Sequencing the genomes of 1000 actinobacteria strains.</title>
        <authorList>
            <person name="Klenk H.-P."/>
        </authorList>
    </citation>
    <scope>NUCLEOTIDE SEQUENCE [LARGE SCALE GENOMIC DNA]</scope>
    <source>
        <strain evidence="3 4">DSM 41695</strain>
    </source>
</reference>
<gene>
    <name evidence="3" type="ORF">FHX78_112401</name>
</gene>
<dbReference type="EMBL" id="VIWV01000001">
    <property type="protein sequence ID" value="TWF85449.1"/>
    <property type="molecule type" value="Genomic_DNA"/>
</dbReference>
<dbReference type="InterPro" id="IPR050564">
    <property type="entry name" value="F420-G6PD/mer"/>
</dbReference>
<dbReference type="GO" id="GO:0016705">
    <property type="term" value="F:oxidoreductase activity, acting on paired donors, with incorporation or reduction of molecular oxygen"/>
    <property type="evidence" value="ECO:0007669"/>
    <property type="project" value="InterPro"/>
</dbReference>
<dbReference type="InterPro" id="IPR036661">
    <property type="entry name" value="Luciferase-like_sf"/>
</dbReference>
<dbReference type="AlphaFoldDB" id="A0A561TEB3"/>